<evidence type="ECO:0000313" key="2">
    <source>
        <dbReference type="Proteomes" id="UP001064896"/>
    </source>
</evidence>
<evidence type="ECO:0000313" key="1">
    <source>
        <dbReference type="EMBL" id="BCD88487.1"/>
    </source>
</evidence>
<keyword evidence="2" id="KW-1185">Reference proteome</keyword>
<sequence>MFGVQIDLRRDHIANKALVDRQHHRFADFSQFHQTGFDFAQFDAQATDFHLVVDAAGVFDHAVRAITGQVAGAVHTLAGHEGVGDKAFGGQCWAAVVTPGQAFAGQVQLTQYTHRHWLQIAVEDVATEVGDRLADGHTVFAFIAAGPVGDVDSRFGGAIEVVQTSLRQAGEHLLLRIHRQGFTAADDAFEAAATLYLRVEQEGLQHRGHEVQRAYPLLFDQRHQLGRVAMVARGGHDQASARHQRPKELPHRDIEAERRLLQHAVAGIQTIGLLHPAQAVGQCRVAVTGPLGLPVEPEV</sequence>
<accession>A0ABM7LFW4</accession>
<name>A0ABM7LFW4_9PSED</name>
<organism evidence="1 2">
    <name type="scientific">Pseudomonas solani</name>
    <dbReference type="NCBI Taxonomy" id="2731552"/>
    <lineage>
        <taxon>Bacteria</taxon>
        <taxon>Pseudomonadati</taxon>
        <taxon>Pseudomonadota</taxon>
        <taxon>Gammaproteobacteria</taxon>
        <taxon>Pseudomonadales</taxon>
        <taxon>Pseudomonadaceae</taxon>
        <taxon>Pseudomonas</taxon>
    </lineage>
</organism>
<gene>
    <name evidence="1" type="ORF">PSm6_48940</name>
</gene>
<reference evidence="1" key="1">
    <citation type="submission" date="2020-05" db="EMBL/GenBank/DDBJ databases">
        <title>Complete genome sequence of Pseudomonas sp. Sm006.</title>
        <authorList>
            <person name="Takeuchi K."/>
            <person name="Someya N."/>
        </authorList>
    </citation>
    <scope>NUCLEOTIDE SEQUENCE</scope>
    <source>
        <strain evidence="1">Sm006</strain>
    </source>
</reference>
<dbReference type="Proteomes" id="UP001064896">
    <property type="component" value="Chromosome"/>
</dbReference>
<protein>
    <submittedName>
        <fullName evidence="1">Uncharacterized protein</fullName>
    </submittedName>
</protein>
<proteinExistence type="predicted"/>
<dbReference type="EMBL" id="AP023081">
    <property type="protein sequence ID" value="BCD88487.1"/>
    <property type="molecule type" value="Genomic_DNA"/>
</dbReference>